<evidence type="ECO:0000259" key="2">
    <source>
        <dbReference type="Pfam" id="PF13478"/>
    </source>
</evidence>
<feature type="domain" description="XdhC- CoxI" evidence="1">
    <location>
        <begin position="39"/>
        <end position="101"/>
    </location>
</feature>
<evidence type="ECO:0000313" key="4">
    <source>
        <dbReference type="Proteomes" id="UP000001054"/>
    </source>
</evidence>
<keyword evidence="4" id="KW-1185">Reference proteome</keyword>
<geneLocation type="plasmid" evidence="4">
    <name>sym pNGR234b</name>
</geneLocation>
<evidence type="ECO:0000313" key="3">
    <source>
        <dbReference type="EMBL" id="ACP21677.1"/>
    </source>
</evidence>
<evidence type="ECO:0000259" key="1">
    <source>
        <dbReference type="Pfam" id="PF02625"/>
    </source>
</evidence>
<gene>
    <name evidence="3" type="ordered locus">NGR_b02110</name>
</gene>
<keyword evidence="3" id="KW-0449">Lipoprotein</keyword>
<organism evidence="3 4">
    <name type="scientific">Sinorhizobium fredii (strain NBRC 101917 / NGR234)</name>
    <dbReference type="NCBI Taxonomy" id="394"/>
    <lineage>
        <taxon>Bacteria</taxon>
        <taxon>Pseudomonadati</taxon>
        <taxon>Pseudomonadota</taxon>
        <taxon>Alphaproteobacteria</taxon>
        <taxon>Hyphomicrobiales</taxon>
        <taxon>Rhizobiaceae</taxon>
        <taxon>Sinorhizobium/Ensifer group</taxon>
        <taxon>Sinorhizobium</taxon>
    </lineage>
</organism>
<dbReference type="InterPro" id="IPR052698">
    <property type="entry name" value="MoCofactor_Util/Proc"/>
</dbReference>
<dbReference type="PANTHER" id="PTHR30388">
    <property type="entry name" value="ALDEHYDE OXIDOREDUCTASE MOLYBDENUM COFACTOR ASSEMBLY PROTEIN"/>
    <property type="match status" value="1"/>
</dbReference>
<dbReference type="Proteomes" id="UP000001054">
    <property type="component" value="Plasmid pNGR234b"/>
</dbReference>
<dbReference type="Pfam" id="PF02625">
    <property type="entry name" value="XdhC_CoxI"/>
    <property type="match status" value="1"/>
</dbReference>
<dbReference type="Pfam" id="PF13478">
    <property type="entry name" value="XdhC_C"/>
    <property type="match status" value="1"/>
</dbReference>
<dbReference type="AlphaFoldDB" id="C3KNL9"/>
<reference evidence="3 4" key="2">
    <citation type="journal article" date="2009" name="Appl. Environ. Microbiol.">
        <title>Rhizobium sp. strain NGR234 possesses a remarkable number of secretion systems.</title>
        <authorList>
            <person name="Schmeisser C."/>
            <person name="Liesegang H."/>
            <person name="Krysciak D."/>
            <person name="Bakkou N."/>
            <person name="Le Quere A."/>
            <person name="Wollherr A."/>
            <person name="Heinemeyer I."/>
            <person name="Morgenstern B."/>
            <person name="Pommerening-Roeser A."/>
            <person name="Flores M."/>
            <person name="Palacios R."/>
            <person name="Brenner S."/>
            <person name="Gottschalk G."/>
            <person name="Schmitz R.A."/>
            <person name="Broughton W.J."/>
            <person name="Perret X."/>
            <person name="Strittmatter A.W."/>
            <person name="Streit W.R."/>
        </authorList>
    </citation>
    <scope>NUCLEOTIDE SEQUENCE [LARGE SCALE GENOMIC DNA]</scope>
    <source>
        <strain evidence="4">NBRC 101917 / NGR234</strain>
    </source>
</reference>
<keyword evidence="3" id="KW-0614">Plasmid</keyword>
<sequence>MQQRGRPMLRKLDEELPVPQPAVLTDDAAEILAFARDALRSGSRCALVTLVEIRGGAARSLGAHMAVREDGMFCGFVSGGCVEPAVAAEALEAIRAGCDGMLVLGQGSKFFDIVLPCGGAITLAIHVLRRNDPLEAVLAALAARKRAGLRYDAAAQSLEFINAATEPGWEEGRFFTSYRPATRVVLCGRSIELRTTISLAEAVGYDVVAVEGAAELRPEQLDADSAVAFLHHDLDREMALLEIALASPAFYIGALGSERTHRRRCDELRRRGFPEASIARIKAPIGLFAKARDAGSLALSVLADIAACRAAGR</sequence>
<dbReference type="InterPro" id="IPR003777">
    <property type="entry name" value="XdhC_CoxI"/>
</dbReference>
<dbReference type="KEGG" id="rhi:NGR_b02110"/>
<name>C3KNL9_SINFN</name>
<dbReference type="PATRIC" id="fig|394.7.peg.656"/>
<accession>C3KNL9</accession>
<dbReference type="InterPro" id="IPR027051">
    <property type="entry name" value="XdhC_Rossmann_dom"/>
</dbReference>
<reference evidence="4" key="1">
    <citation type="journal article" date="2004" name="J. Bacteriol.">
        <title>An evolutionary hot spot: the pNGR234b replicon of Rhizobium sp. strain NGR234.</title>
        <authorList>
            <person name="Streit W.R."/>
            <person name="Schmitz R.A."/>
            <person name="Perret X."/>
            <person name="Staehelin C."/>
            <person name="Deakin W.J."/>
            <person name="Raasch C."/>
            <person name="Liesegang H."/>
            <person name="Broughton W.J."/>
        </authorList>
    </citation>
    <scope>NUCLEOTIDE SEQUENCE [LARGE SCALE GENOMIC DNA]</scope>
    <source>
        <strain evidence="4">NBRC 101917 / NGR234</strain>
    </source>
</reference>
<proteinExistence type="predicted"/>
<dbReference type="Gene3D" id="3.40.50.720">
    <property type="entry name" value="NAD(P)-binding Rossmann-like Domain"/>
    <property type="match status" value="1"/>
</dbReference>
<protein>
    <submittedName>
        <fullName evidence="3">Lipoprotein, putative</fullName>
    </submittedName>
</protein>
<feature type="domain" description="XdhC Rossmann" evidence="2">
    <location>
        <begin position="185"/>
        <end position="305"/>
    </location>
</feature>
<dbReference type="HOGENOM" id="CLU_041115_2_1_5"/>
<dbReference type="EMBL" id="CP000874">
    <property type="protein sequence ID" value="ACP21677.1"/>
    <property type="molecule type" value="Genomic_DNA"/>
</dbReference>
<dbReference type="PANTHER" id="PTHR30388:SF4">
    <property type="entry name" value="MOLYBDENUM COFACTOR INSERTION CHAPERONE PAOD"/>
    <property type="match status" value="1"/>
</dbReference>
<dbReference type="OrthoDB" id="9815497at2"/>